<proteinExistence type="predicted"/>
<evidence type="ECO:0000256" key="1">
    <source>
        <dbReference type="ARBA" id="ARBA00004141"/>
    </source>
</evidence>
<accession>A0A2V1MZY1</accession>
<evidence type="ECO:0000256" key="3">
    <source>
        <dbReference type="ARBA" id="ARBA00022989"/>
    </source>
</evidence>
<evidence type="ECO:0000256" key="2">
    <source>
        <dbReference type="ARBA" id="ARBA00022692"/>
    </source>
</evidence>
<dbReference type="RefSeq" id="WP_109250579.1">
    <property type="nucleotide sequence ID" value="NZ_QCXQ01000003.1"/>
</dbReference>
<gene>
    <name evidence="6" type="ORF">DCM90_06600</name>
</gene>
<dbReference type="PANTHER" id="PTHR43427:SF12">
    <property type="entry name" value="CHLORIDE TRANSPORTER"/>
    <property type="match status" value="1"/>
</dbReference>
<feature type="transmembrane region" description="Helical" evidence="5">
    <location>
        <begin position="360"/>
        <end position="381"/>
    </location>
</feature>
<feature type="transmembrane region" description="Helical" evidence="5">
    <location>
        <begin position="250"/>
        <end position="274"/>
    </location>
</feature>
<feature type="transmembrane region" description="Helical" evidence="5">
    <location>
        <begin position="324"/>
        <end position="354"/>
    </location>
</feature>
<keyword evidence="4 5" id="KW-0472">Membrane</keyword>
<feature type="transmembrane region" description="Helical" evidence="5">
    <location>
        <begin position="49"/>
        <end position="70"/>
    </location>
</feature>
<feature type="transmembrane region" description="Helical" evidence="5">
    <location>
        <begin position="97"/>
        <end position="120"/>
    </location>
</feature>
<evidence type="ECO:0000256" key="4">
    <source>
        <dbReference type="ARBA" id="ARBA00023136"/>
    </source>
</evidence>
<dbReference type="PANTHER" id="PTHR43427">
    <property type="entry name" value="CHLORIDE CHANNEL PROTEIN CLC-E"/>
    <property type="match status" value="1"/>
</dbReference>
<evidence type="ECO:0000313" key="7">
    <source>
        <dbReference type="Proteomes" id="UP000245080"/>
    </source>
</evidence>
<dbReference type="Proteomes" id="UP000245080">
    <property type="component" value="Unassembled WGS sequence"/>
</dbReference>
<keyword evidence="2 5" id="KW-0812">Transmembrane</keyword>
<feature type="transmembrane region" description="Helical" evidence="5">
    <location>
        <begin position="12"/>
        <end position="29"/>
    </location>
</feature>
<dbReference type="SUPFAM" id="SSF81340">
    <property type="entry name" value="Clc chloride channel"/>
    <property type="match status" value="1"/>
</dbReference>
<protein>
    <recommendedName>
        <fullName evidence="8">Chloride channel protein</fullName>
    </recommendedName>
</protein>
<name>A0A2V1MZY1_9LACO</name>
<evidence type="ECO:0008006" key="8">
    <source>
        <dbReference type="Google" id="ProtNLM"/>
    </source>
</evidence>
<dbReference type="EMBL" id="QCXQ01000003">
    <property type="protein sequence ID" value="PWF99724.1"/>
    <property type="molecule type" value="Genomic_DNA"/>
</dbReference>
<reference evidence="6 7" key="1">
    <citation type="journal article" date="2018" name="Int. J. Syst. Evol. Microbiol.">
        <title>Lactobacillus bambusae sp. nov., isolated from a traditional fermented Ma-bamboo shoots of Taiwan.</title>
        <authorList>
            <person name="Wang L.-T."/>
        </authorList>
    </citation>
    <scope>NUCLEOTIDE SEQUENCE [LARGE SCALE GENOMIC DNA]</scope>
    <source>
        <strain evidence="6 7">BS-W1</strain>
    </source>
</reference>
<dbReference type="AlphaFoldDB" id="A0A2V1MZY1"/>
<dbReference type="InterPro" id="IPR001807">
    <property type="entry name" value="ClC"/>
</dbReference>
<sequence>MNSYLKELTYSLFLGCLITLTIISFTIVVKGGTHLLWETMPSWLGHPTIWPLIIGMGGGLVVGLLQKFVGPYPKNIKETMQLTKQASFYQGQIWRNLLNAIVILIFGAGVGPEAALVAIGVGMSGWLSDRLKYSETDSDYWANTSMSTALALVFTNPFFGLSEQVVHDPHHHRPLRRFSIYFATLAVAWELFSWLSHLVGTPFFHLRFHALTYPANWVLTALIAFILAEIFSLSYHGLIKPLARLNQLDAPVRLALLGGLILGLSGMWSSYLLFSGEDSLPDLLTEFSSLSAGFLLLLGSLKMVLAIFYNAVGWRGGDIFPNIFGSICFGLGIASLLHLAPVIVATIFCAVTLTNIMKKPLIVCGLLLLVFPLSLFPLIVLGSSMTAAVTWGVDKAKDW</sequence>
<dbReference type="OrthoDB" id="2729535at2"/>
<feature type="transmembrane region" description="Helical" evidence="5">
    <location>
        <begin position="180"/>
        <end position="197"/>
    </location>
</feature>
<comment type="subcellular location">
    <subcellularLocation>
        <location evidence="1">Membrane</location>
        <topology evidence="1">Multi-pass membrane protein</topology>
    </subcellularLocation>
</comment>
<keyword evidence="3 5" id="KW-1133">Transmembrane helix</keyword>
<dbReference type="GO" id="GO:0016020">
    <property type="term" value="C:membrane"/>
    <property type="evidence" value="ECO:0007669"/>
    <property type="project" value="UniProtKB-SubCell"/>
</dbReference>
<comment type="caution">
    <text evidence="6">The sequence shown here is derived from an EMBL/GenBank/DDBJ whole genome shotgun (WGS) entry which is preliminary data.</text>
</comment>
<evidence type="ECO:0000313" key="6">
    <source>
        <dbReference type="EMBL" id="PWF99724.1"/>
    </source>
</evidence>
<dbReference type="InterPro" id="IPR014743">
    <property type="entry name" value="Cl-channel_core"/>
</dbReference>
<keyword evidence="7" id="KW-1185">Reference proteome</keyword>
<organism evidence="6 7">
    <name type="scientific">Levilactobacillus bambusae</name>
    <dbReference type="NCBI Taxonomy" id="2024736"/>
    <lineage>
        <taxon>Bacteria</taxon>
        <taxon>Bacillati</taxon>
        <taxon>Bacillota</taxon>
        <taxon>Bacilli</taxon>
        <taxon>Lactobacillales</taxon>
        <taxon>Lactobacillaceae</taxon>
        <taxon>Levilactobacillus</taxon>
    </lineage>
</organism>
<evidence type="ECO:0000256" key="5">
    <source>
        <dbReference type="SAM" id="Phobius"/>
    </source>
</evidence>
<feature type="transmembrane region" description="Helical" evidence="5">
    <location>
        <begin position="140"/>
        <end position="159"/>
    </location>
</feature>
<feature type="transmembrane region" description="Helical" evidence="5">
    <location>
        <begin position="217"/>
        <end position="238"/>
    </location>
</feature>
<dbReference type="Gene3D" id="1.10.3080.10">
    <property type="entry name" value="Clc chloride channel"/>
    <property type="match status" value="1"/>
</dbReference>
<feature type="transmembrane region" description="Helical" evidence="5">
    <location>
        <begin position="294"/>
        <end position="312"/>
    </location>
</feature>
<dbReference type="InterPro" id="IPR050368">
    <property type="entry name" value="ClC-type_chloride_channel"/>
</dbReference>
<dbReference type="GO" id="GO:0015108">
    <property type="term" value="F:chloride transmembrane transporter activity"/>
    <property type="evidence" value="ECO:0007669"/>
    <property type="project" value="InterPro"/>
</dbReference>
<dbReference type="Pfam" id="PF00654">
    <property type="entry name" value="Voltage_CLC"/>
    <property type="match status" value="1"/>
</dbReference>